<keyword evidence="12" id="KW-1185">Reference proteome</keyword>
<feature type="domain" description="Integrase catalytic" evidence="10">
    <location>
        <begin position="111"/>
        <end position="156"/>
    </location>
</feature>
<gene>
    <name evidence="11" type="ORF">PMACD_LOCUS16512</name>
</gene>
<dbReference type="GO" id="GO:0003964">
    <property type="term" value="F:RNA-directed DNA polymerase activity"/>
    <property type="evidence" value="ECO:0007669"/>
    <property type="project" value="UniProtKB-KW"/>
</dbReference>
<evidence type="ECO:0000259" key="10">
    <source>
        <dbReference type="PROSITE" id="PS50994"/>
    </source>
</evidence>
<keyword evidence="8" id="KW-0239">DNA-directed DNA polymerase</keyword>
<evidence type="ECO:0000256" key="7">
    <source>
        <dbReference type="ARBA" id="ARBA00022918"/>
    </source>
</evidence>
<evidence type="ECO:0000256" key="8">
    <source>
        <dbReference type="ARBA" id="ARBA00022932"/>
    </source>
</evidence>
<dbReference type="GO" id="GO:0016787">
    <property type="term" value="F:hydrolase activity"/>
    <property type="evidence" value="ECO:0007669"/>
    <property type="project" value="UniProtKB-KW"/>
</dbReference>
<keyword evidence="4" id="KW-0378">Hydrolase</keyword>
<sequence>YGPSKAQVVKISGCKVNHTHIPEAETAKEVWENLSHAFDDSGLTRRVGLLRDLCSTTPSSCNTYQNLLQNGHAPPIEQIKVANNRTLSVFSKFKEFKTEAENQTECKLKCIWTDKGLEYVNKLSSDFLISAGIRYQTSTPYTPEQNGAAEKLNSKL</sequence>
<dbReference type="AlphaFoldDB" id="A0A821YBQ1"/>
<dbReference type="InterPro" id="IPR036397">
    <property type="entry name" value="RNaseH_sf"/>
</dbReference>
<organism evidence="11 12">
    <name type="scientific">Pieris macdunnoughi</name>
    <dbReference type="NCBI Taxonomy" id="345717"/>
    <lineage>
        <taxon>Eukaryota</taxon>
        <taxon>Metazoa</taxon>
        <taxon>Ecdysozoa</taxon>
        <taxon>Arthropoda</taxon>
        <taxon>Hexapoda</taxon>
        <taxon>Insecta</taxon>
        <taxon>Pterygota</taxon>
        <taxon>Neoptera</taxon>
        <taxon>Endopterygota</taxon>
        <taxon>Lepidoptera</taxon>
        <taxon>Glossata</taxon>
        <taxon>Ditrysia</taxon>
        <taxon>Papilionoidea</taxon>
        <taxon>Pieridae</taxon>
        <taxon>Pierinae</taxon>
        <taxon>Pieris</taxon>
    </lineage>
</organism>
<proteinExistence type="predicted"/>
<evidence type="ECO:0000313" key="12">
    <source>
        <dbReference type="Proteomes" id="UP000663880"/>
    </source>
</evidence>
<dbReference type="SUPFAM" id="SSF53098">
    <property type="entry name" value="Ribonuclease H-like"/>
    <property type="match status" value="1"/>
</dbReference>
<keyword evidence="7" id="KW-0695">RNA-directed DNA polymerase</keyword>
<dbReference type="PROSITE" id="PS50994">
    <property type="entry name" value="INTEGRASE"/>
    <property type="match status" value="1"/>
</dbReference>
<feature type="non-terminal residue" evidence="11">
    <location>
        <position position="1"/>
    </location>
</feature>
<keyword evidence="1" id="KW-0540">Nuclease</keyword>
<dbReference type="PANTHER" id="PTHR42648">
    <property type="entry name" value="TRANSPOSASE, PUTATIVE-RELATED"/>
    <property type="match status" value="1"/>
</dbReference>
<dbReference type="GO" id="GO:0003676">
    <property type="term" value="F:nucleic acid binding"/>
    <property type="evidence" value="ECO:0007669"/>
    <property type="project" value="InterPro"/>
</dbReference>
<dbReference type="Gene3D" id="3.30.420.10">
    <property type="entry name" value="Ribonuclease H-like superfamily/Ribonuclease H"/>
    <property type="match status" value="1"/>
</dbReference>
<evidence type="ECO:0000256" key="3">
    <source>
        <dbReference type="ARBA" id="ARBA00022759"/>
    </source>
</evidence>
<dbReference type="GO" id="GO:0004519">
    <property type="term" value="F:endonuclease activity"/>
    <property type="evidence" value="ECO:0007669"/>
    <property type="project" value="UniProtKB-KW"/>
</dbReference>
<keyword evidence="5" id="KW-0460">Magnesium</keyword>
<dbReference type="GO" id="GO:0006310">
    <property type="term" value="P:DNA recombination"/>
    <property type="evidence" value="ECO:0007669"/>
    <property type="project" value="UniProtKB-KW"/>
</dbReference>
<keyword evidence="3" id="KW-0255">Endonuclease</keyword>
<keyword evidence="9" id="KW-0233">DNA recombination</keyword>
<keyword evidence="8" id="KW-0808">Transferase</keyword>
<dbReference type="InterPro" id="IPR012337">
    <property type="entry name" value="RNaseH-like_sf"/>
</dbReference>
<evidence type="ECO:0000256" key="4">
    <source>
        <dbReference type="ARBA" id="ARBA00022801"/>
    </source>
</evidence>
<evidence type="ECO:0000256" key="1">
    <source>
        <dbReference type="ARBA" id="ARBA00022722"/>
    </source>
</evidence>
<reference evidence="11" key="1">
    <citation type="submission" date="2021-02" db="EMBL/GenBank/DDBJ databases">
        <authorList>
            <person name="Steward A R."/>
        </authorList>
    </citation>
    <scope>NUCLEOTIDE SEQUENCE</scope>
</reference>
<evidence type="ECO:0000313" key="11">
    <source>
        <dbReference type="EMBL" id="CAF4958581.1"/>
    </source>
</evidence>
<evidence type="ECO:0000256" key="6">
    <source>
        <dbReference type="ARBA" id="ARBA00022908"/>
    </source>
</evidence>
<dbReference type="Proteomes" id="UP000663880">
    <property type="component" value="Unassembled WGS sequence"/>
</dbReference>
<accession>A0A821YBQ1</accession>
<dbReference type="InterPro" id="IPR039537">
    <property type="entry name" value="Retrotran_Ty1/copia-like"/>
</dbReference>
<protein>
    <recommendedName>
        <fullName evidence="10">Integrase catalytic domain-containing protein</fullName>
    </recommendedName>
</protein>
<dbReference type="InterPro" id="IPR001584">
    <property type="entry name" value="Integrase_cat-core"/>
</dbReference>
<evidence type="ECO:0000256" key="9">
    <source>
        <dbReference type="ARBA" id="ARBA00023172"/>
    </source>
</evidence>
<keyword evidence="6" id="KW-0229">DNA integration</keyword>
<dbReference type="GO" id="GO:0046872">
    <property type="term" value="F:metal ion binding"/>
    <property type="evidence" value="ECO:0007669"/>
    <property type="project" value="UniProtKB-KW"/>
</dbReference>
<comment type="caution">
    <text evidence="11">The sequence shown here is derived from an EMBL/GenBank/DDBJ whole genome shotgun (WGS) entry which is preliminary data.</text>
</comment>
<dbReference type="PANTHER" id="PTHR42648:SF11">
    <property type="entry name" value="TRANSPOSON TY4-P GAG-POL POLYPROTEIN"/>
    <property type="match status" value="1"/>
</dbReference>
<evidence type="ECO:0000256" key="5">
    <source>
        <dbReference type="ARBA" id="ARBA00022842"/>
    </source>
</evidence>
<keyword evidence="2" id="KW-0479">Metal-binding</keyword>
<dbReference type="OrthoDB" id="7920740at2759"/>
<dbReference type="EMBL" id="CAJOBZ010000091">
    <property type="protein sequence ID" value="CAF4958581.1"/>
    <property type="molecule type" value="Genomic_DNA"/>
</dbReference>
<name>A0A821YBQ1_9NEOP</name>
<dbReference type="GO" id="GO:0015074">
    <property type="term" value="P:DNA integration"/>
    <property type="evidence" value="ECO:0007669"/>
    <property type="project" value="UniProtKB-KW"/>
</dbReference>
<evidence type="ECO:0000256" key="2">
    <source>
        <dbReference type="ARBA" id="ARBA00022723"/>
    </source>
</evidence>
<dbReference type="GO" id="GO:0003887">
    <property type="term" value="F:DNA-directed DNA polymerase activity"/>
    <property type="evidence" value="ECO:0007669"/>
    <property type="project" value="UniProtKB-KW"/>
</dbReference>
<keyword evidence="8" id="KW-0548">Nucleotidyltransferase</keyword>